<reference evidence="1 2" key="1">
    <citation type="submission" date="2015-05" db="EMBL/GenBank/DDBJ databases">
        <title>Evolution of Trichinella species and genotypes.</title>
        <authorList>
            <person name="Korhonen P.K."/>
            <person name="Edoardo P."/>
            <person name="Giuseppe L.R."/>
            <person name="Gasser R.B."/>
        </authorList>
    </citation>
    <scope>NUCLEOTIDE SEQUENCE [LARGE SCALE GENOMIC DNA]</scope>
    <source>
        <strain evidence="1">ISS10</strain>
    </source>
</reference>
<gene>
    <name evidence="1" type="ORF">T02_14822</name>
</gene>
<accession>A0A0V1KS02</accession>
<dbReference type="SUPFAM" id="SSF54495">
    <property type="entry name" value="UBC-like"/>
    <property type="match status" value="1"/>
</dbReference>
<sequence>MSYLIYLNYNEINIDCKDCFKMQLEEITVLRSMFREPEELTFDNVENLNKLEAFVVNETALLEDTSLESVSFSMKLKIRIVLGAKKISVVMARSAGYLEINNKVYWGT</sequence>
<comment type="caution">
    <text evidence="1">The sequence shown here is derived from an EMBL/GenBank/DDBJ whole genome shotgun (WGS) entry which is preliminary data.</text>
</comment>
<evidence type="ECO:0000313" key="2">
    <source>
        <dbReference type="Proteomes" id="UP000054721"/>
    </source>
</evidence>
<name>A0A0V1KS02_9BILA</name>
<dbReference type="EMBL" id="JYDW01000298">
    <property type="protein sequence ID" value="KRZ49708.1"/>
    <property type="molecule type" value="Genomic_DNA"/>
</dbReference>
<dbReference type="OrthoDB" id="10378729at2759"/>
<proteinExistence type="predicted"/>
<dbReference type="AlphaFoldDB" id="A0A0V1KS02"/>
<keyword evidence="2" id="KW-1185">Reference proteome</keyword>
<dbReference type="InterPro" id="IPR016135">
    <property type="entry name" value="UBQ-conjugating_enzyme/RWD"/>
</dbReference>
<protein>
    <submittedName>
        <fullName evidence="1">Uncharacterized protein</fullName>
    </submittedName>
</protein>
<feature type="non-terminal residue" evidence="1">
    <location>
        <position position="108"/>
    </location>
</feature>
<dbReference type="Gene3D" id="3.10.110.10">
    <property type="entry name" value="Ubiquitin Conjugating Enzyme"/>
    <property type="match status" value="1"/>
</dbReference>
<evidence type="ECO:0000313" key="1">
    <source>
        <dbReference type="EMBL" id="KRZ49708.1"/>
    </source>
</evidence>
<organism evidence="1 2">
    <name type="scientific">Trichinella nativa</name>
    <dbReference type="NCBI Taxonomy" id="6335"/>
    <lineage>
        <taxon>Eukaryota</taxon>
        <taxon>Metazoa</taxon>
        <taxon>Ecdysozoa</taxon>
        <taxon>Nematoda</taxon>
        <taxon>Enoplea</taxon>
        <taxon>Dorylaimia</taxon>
        <taxon>Trichinellida</taxon>
        <taxon>Trichinellidae</taxon>
        <taxon>Trichinella</taxon>
    </lineage>
</organism>
<dbReference type="Proteomes" id="UP000054721">
    <property type="component" value="Unassembled WGS sequence"/>
</dbReference>